<feature type="region of interest" description="Interaction with histone H4 N-terminus" evidence="11">
    <location>
        <begin position="48"/>
        <end position="50"/>
    </location>
</feature>
<evidence type="ECO:0000256" key="7">
    <source>
        <dbReference type="ARBA" id="ARBA00023315"/>
    </source>
</evidence>
<keyword evidence="7 9" id="KW-0012">Acyltransferase</keyword>
<comment type="caution">
    <text evidence="15">The sequence shown here is derived from an EMBL/GenBank/DDBJ whole genome shotgun (WGS) entry which is preliminary data.</text>
</comment>
<evidence type="ECO:0000313" key="16">
    <source>
        <dbReference type="Proteomes" id="UP000549394"/>
    </source>
</evidence>
<evidence type="ECO:0000256" key="8">
    <source>
        <dbReference type="ARBA" id="ARBA00048017"/>
    </source>
</evidence>
<evidence type="ECO:0000259" key="14">
    <source>
        <dbReference type="Pfam" id="PF21183"/>
    </source>
</evidence>
<dbReference type="PANTHER" id="PTHR12046">
    <property type="entry name" value="HISTONE ACETYLTRANSFERASE TYPE B CATALYTIC SUBUNIT"/>
    <property type="match status" value="1"/>
</dbReference>
<dbReference type="GO" id="GO:0004402">
    <property type="term" value="F:histone acetyltransferase activity"/>
    <property type="evidence" value="ECO:0007669"/>
    <property type="project" value="UniProtKB-UniRule"/>
</dbReference>
<comment type="subcellular location">
    <subcellularLocation>
        <location evidence="1">Nucleus</location>
    </subcellularLocation>
</comment>
<dbReference type="InterPro" id="IPR037113">
    <property type="entry name" value="Hat1_N_sf"/>
</dbReference>
<evidence type="ECO:0000256" key="5">
    <source>
        <dbReference type="ARBA" id="ARBA00022679"/>
    </source>
</evidence>
<evidence type="ECO:0000256" key="12">
    <source>
        <dbReference type="PIRSR" id="PIRSR038084-3"/>
    </source>
</evidence>
<protein>
    <recommendedName>
        <fullName evidence="4 9">Histone acetyltransferase type B catalytic subunit</fullName>
        <ecNumber evidence="3 9">2.3.1.48</ecNumber>
    </recommendedName>
</protein>
<dbReference type="InterPro" id="IPR017380">
    <property type="entry name" value="Hist_AcTrfase_B-typ_cat-su"/>
</dbReference>
<evidence type="ECO:0000256" key="3">
    <source>
        <dbReference type="ARBA" id="ARBA00013184"/>
    </source>
</evidence>
<feature type="active site" description="Proton donor/acceptor" evidence="10">
    <location>
        <position position="262"/>
    </location>
</feature>
<dbReference type="GO" id="GO:0005634">
    <property type="term" value="C:nucleus"/>
    <property type="evidence" value="ECO:0007669"/>
    <property type="project" value="UniProtKB-SubCell"/>
</dbReference>
<dbReference type="Gene3D" id="1.10.10.390">
    <property type="match status" value="1"/>
</dbReference>
<dbReference type="GO" id="GO:0042393">
    <property type="term" value="F:histone binding"/>
    <property type="evidence" value="ECO:0007669"/>
    <property type="project" value="InterPro"/>
</dbReference>
<evidence type="ECO:0000256" key="11">
    <source>
        <dbReference type="PIRSR" id="PIRSR038084-2"/>
    </source>
</evidence>
<comment type="similarity">
    <text evidence="2 9">Belongs to the HAT1 family.</text>
</comment>
<dbReference type="EC" id="2.3.1.48" evidence="3 9"/>
<dbReference type="SUPFAM" id="SSF55729">
    <property type="entry name" value="Acyl-CoA N-acyltransferases (Nat)"/>
    <property type="match status" value="1"/>
</dbReference>
<evidence type="ECO:0000259" key="13">
    <source>
        <dbReference type="Pfam" id="PF10394"/>
    </source>
</evidence>
<proteinExistence type="inferred from homology"/>
<evidence type="ECO:0000256" key="1">
    <source>
        <dbReference type="ARBA" id="ARBA00004123"/>
    </source>
</evidence>
<dbReference type="AlphaFoldDB" id="A0A7I8W565"/>
<organism evidence="15 16">
    <name type="scientific">Dimorphilus gyrociliatus</name>
    <dbReference type="NCBI Taxonomy" id="2664684"/>
    <lineage>
        <taxon>Eukaryota</taxon>
        <taxon>Metazoa</taxon>
        <taxon>Spiralia</taxon>
        <taxon>Lophotrochozoa</taxon>
        <taxon>Annelida</taxon>
        <taxon>Polychaeta</taxon>
        <taxon>Polychaeta incertae sedis</taxon>
        <taxon>Dinophilidae</taxon>
        <taxon>Dimorphilus</taxon>
    </lineage>
</organism>
<dbReference type="InterPro" id="IPR016181">
    <property type="entry name" value="Acyl_CoA_acyltransferase"/>
</dbReference>
<name>A0A7I8W565_9ANNE</name>
<dbReference type="GO" id="GO:0031509">
    <property type="term" value="P:subtelomeric heterochromatin formation"/>
    <property type="evidence" value="ECO:0007669"/>
    <property type="project" value="InterPro"/>
</dbReference>
<keyword evidence="6" id="KW-0539">Nucleus</keyword>
<evidence type="ECO:0000313" key="15">
    <source>
        <dbReference type="EMBL" id="CAD5122822.1"/>
    </source>
</evidence>
<feature type="domain" description="Histone acetyl transferase HAT1 N-terminal" evidence="13">
    <location>
        <begin position="13"/>
        <end position="172"/>
    </location>
</feature>
<evidence type="ECO:0000256" key="4">
    <source>
        <dbReference type="ARBA" id="ARBA00021268"/>
    </source>
</evidence>
<dbReference type="PIRSF" id="PIRSF038084">
    <property type="entry name" value="HAT-B_cat"/>
    <property type="match status" value="1"/>
</dbReference>
<dbReference type="Gene3D" id="3.40.630.30">
    <property type="match status" value="1"/>
</dbReference>
<evidence type="ECO:0000256" key="9">
    <source>
        <dbReference type="PIRNR" id="PIRNR038084"/>
    </source>
</evidence>
<dbReference type="InterPro" id="IPR048776">
    <property type="entry name" value="HAT1_C"/>
</dbReference>
<evidence type="ECO:0000256" key="2">
    <source>
        <dbReference type="ARBA" id="ARBA00010543"/>
    </source>
</evidence>
<sequence length="406" mass="48139">MKGTTSEKFQGYKSDANEAIRFKLVRTEKDIDSDDYFHPDMTHQLFGEKETIFGYKDLKIDIFCTAANLYTYIRVKYSEKIDPAKADGVEADNVLKMLSQEYTDGLITNVDDFSMKLMKDENFKPFGKKIHSYTRLHESKEKTFSIYQSSIEDDGFRSFHSRMQPFLLFFVDAGSYIDTDDEKWNYYVLYEEYKSAEGKLLYAFVGYMTIYNYYAYPEHIRPRISQVIVLPPYQRMGHCVQLVETFYNLSSGDKMIKDITVEDPSENFQRVRDFIDARNCEKLESYQPCFLKACFTEDMYEEANKKFKLCRRQARRIYEILRLACTDRGNKEEYKAYRLDIKKRLYAPYHKSVRDFAKLKRALCYTEFANALHNSTNDQKKEYLSKAYEELEIEYLKVISRLVIGQ</sequence>
<feature type="domain" description="Histone acetyltransferase type B catalytic subunit C-terminal" evidence="14">
    <location>
        <begin position="272"/>
        <end position="323"/>
    </location>
</feature>
<reference evidence="15 16" key="1">
    <citation type="submission" date="2020-08" db="EMBL/GenBank/DDBJ databases">
        <authorList>
            <person name="Hejnol A."/>
        </authorList>
    </citation>
    <scope>NUCLEOTIDE SEQUENCE [LARGE SCALE GENOMIC DNA]</scope>
</reference>
<dbReference type="Gene3D" id="3.90.360.10">
    <property type="entry name" value="Histone acetyl transferase 1 (HAT1), N-terminal domain"/>
    <property type="match status" value="1"/>
</dbReference>
<keyword evidence="16" id="KW-1185">Reference proteome</keyword>
<dbReference type="Proteomes" id="UP000549394">
    <property type="component" value="Unassembled WGS sequence"/>
</dbReference>
<feature type="site" description="Interaction with histone H4 N-terminus" evidence="12">
    <location>
        <position position="184"/>
    </location>
</feature>
<dbReference type="InterPro" id="IPR019467">
    <property type="entry name" value="Hat1_N"/>
</dbReference>
<dbReference type="InterPro" id="IPR013523">
    <property type="entry name" value="Hist_AcTrfase_HAT1_C"/>
</dbReference>
<dbReference type="Pfam" id="PF21183">
    <property type="entry name" value="HAT1_C"/>
    <property type="match status" value="1"/>
</dbReference>
<accession>A0A7I8W565</accession>
<feature type="region of interest" description="Interaction with histone H4 N-terminus" evidence="11">
    <location>
        <begin position="211"/>
        <end position="213"/>
    </location>
</feature>
<dbReference type="OrthoDB" id="10253098at2759"/>
<dbReference type="GO" id="GO:0000781">
    <property type="term" value="C:chromosome, telomeric region"/>
    <property type="evidence" value="ECO:0007669"/>
    <property type="project" value="GOC"/>
</dbReference>
<dbReference type="EMBL" id="CAJFCJ010000018">
    <property type="protein sequence ID" value="CAD5122822.1"/>
    <property type="molecule type" value="Genomic_DNA"/>
</dbReference>
<evidence type="ECO:0000256" key="6">
    <source>
        <dbReference type="ARBA" id="ARBA00023242"/>
    </source>
</evidence>
<comment type="catalytic activity">
    <reaction evidence="8 9">
        <text>L-lysyl-[protein] + acetyl-CoA = N(6)-acetyl-L-lysyl-[protein] + CoA + H(+)</text>
        <dbReference type="Rhea" id="RHEA:45948"/>
        <dbReference type="Rhea" id="RHEA-COMP:9752"/>
        <dbReference type="Rhea" id="RHEA-COMP:10731"/>
        <dbReference type="ChEBI" id="CHEBI:15378"/>
        <dbReference type="ChEBI" id="CHEBI:29969"/>
        <dbReference type="ChEBI" id="CHEBI:57287"/>
        <dbReference type="ChEBI" id="CHEBI:57288"/>
        <dbReference type="ChEBI" id="CHEBI:61930"/>
        <dbReference type="EC" id="2.3.1.48"/>
    </reaction>
</comment>
<gene>
    <name evidence="15" type="ORF">DGYR_LOCUS10572</name>
</gene>
<keyword evidence="5 9" id="KW-0808">Transferase</keyword>
<evidence type="ECO:0000256" key="10">
    <source>
        <dbReference type="PIRSR" id="PIRSR038084-1"/>
    </source>
</evidence>
<dbReference type="Pfam" id="PF10394">
    <property type="entry name" value="Hat1_N"/>
    <property type="match status" value="1"/>
</dbReference>